<gene>
    <name evidence="3" type="ORF">FOL47_001446</name>
</gene>
<keyword evidence="1" id="KW-0175">Coiled coil</keyword>
<dbReference type="OrthoDB" id="445042at2759"/>
<dbReference type="AlphaFoldDB" id="A0A7J6MJB2"/>
<comment type="caution">
    <text evidence="3">The sequence shown here is derived from an EMBL/GenBank/DDBJ whole genome shotgun (WGS) entry which is preliminary data.</text>
</comment>
<dbReference type="EMBL" id="JAAPAO010000134">
    <property type="protein sequence ID" value="KAF4671574.1"/>
    <property type="molecule type" value="Genomic_DNA"/>
</dbReference>
<keyword evidence="4" id="KW-1185">Reference proteome</keyword>
<protein>
    <submittedName>
        <fullName evidence="3">Uncharacterized protein</fullName>
    </submittedName>
</protein>
<evidence type="ECO:0000256" key="2">
    <source>
        <dbReference type="SAM" id="MobiDB-lite"/>
    </source>
</evidence>
<feature type="region of interest" description="Disordered" evidence="2">
    <location>
        <begin position="333"/>
        <end position="353"/>
    </location>
</feature>
<evidence type="ECO:0000313" key="4">
    <source>
        <dbReference type="Proteomes" id="UP000591131"/>
    </source>
</evidence>
<proteinExistence type="predicted"/>
<feature type="compositionally biased region" description="Basic and acidic residues" evidence="2">
    <location>
        <begin position="333"/>
        <end position="346"/>
    </location>
</feature>
<organism evidence="3 4">
    <name type="scientific">Perkinsus chesapeaki</name>
    <name type="common">Clam parasite</name>
    <name type="synonym">Perkinsus andrewsi</name>
    <dbReference type="NCBI Taxonomy" id="330153"/>
    <lineage>
        <taxon>Eukaryota</taxon>
        <taxon>Sar</taxon>
        <taxon>Alveolata</taxon>
        <taxon>Perkinsozoa</taxon>
        <taxon>Perkinsea</taxon>
        <taxon>Perkinsida</taxon>
        <taxon>Perkinsidae</taxon>
        <taxon>Perkinsus</taxon>
    </lineage>
</organism>
<sequence length="376" mass="45159">MEDQILNKEYRAKYVSADKYRDIVQKLTLIRKERAQLAKAYEELKDETERAAMEAVMRERRRAEVHLTASLSQKNEEYIAVTEKYESELRSASNKHSEQLEKAMHESFIQTKFLEEKIEALKRANINLERESRAEMEHYKQENQSLLDQLETEASLHSTLVFHYGVAAMRERESDEARFEELQLLRNVHTEKEKEIDKLKRQIVELQEQVALTEKLNEYHNERFEQHEMEGRRQLEKELHQSSVERRKLEERHAGDIQERERKLEELLRNREEALKEAKMKEELLKLKVREHEGAMQEIEQLRREYQSKSYLQVHFDELKSECDRMHEELRVEKNKASSLKKDNKQLESQLEDANEQVEEKVYLVDAQSPRAFFEI</sequence>
<feature type="coiled-coil region" evidence="1">
    <location>
        <begin position="27"/>
        <end position="149"/>
    </location>
</feature>
<reference evidence="3 4" key="1">
    <citation type="submission" date="2020-04" db="EMBL/GenBank/DDBJ databases">
        <title>Perkinsus chesapeaki whole genome sequence.</title>
        <authorList>
            <person name="Bogema D.R."/>
        </authorList>
    </citation>
    <scope>NUCLEOTIDE SEQUENCE [LARGE SCALE GENOMIC DNA]</scope>
    <source>
        <strain evidence="3">ATCC PRA-425</strain>
    </source>
</reference>
<accession>A0A7J6MJB2</accession>
<dbReference type="Proteomes" id="UP000591131">
    <property type="component" value="Unassembled WGS sequence"/>
</dbReference>
<evidence type="ECO:0000313" key="3">
    <source>
        <dbReference type="EMBL" id="KAF4671574.1"/>
    </source>
</evidence>
<name>A0A7J6MJB2_PERCH</name>
<evidence type="ECO:0000256" key="1">
    <source>
        <dbReference type="SAM" id="Coils"/>
    </source>
</evidence>